<evidence type="ECO:0000313" key="1">
    <source>
        <dbReference type="EMBL" id="GFQ83973.1"/>
    </source>
</evidence>
<dbReference type="AlphaFoldDB" id="A0A8X6KVK1"/>
<organism evidence="1 2">
    <name type="scientific">Trichonephila clavata</name>
    <name type="common">Joro spider</name>
    <name type="synonym">Nephila clavata</name>
    <dbReference type="NCBI Taxonomy" id="2740835"/>
    <lineage>
        <taxon>Eukaryota</taxon>
        <taxon>Metazoa</taxon>
        <taxon>Ecdysozoa</taxon>
        <taxon>Arthropoda</taxon>
        <taxon>Chelicerata</taxon>
        <taxon>Arachnida</taxon>
        <taxon>Araneae</taxon>
        <taxon>Araneomorphae</taxon>
        <taxon>Entelegynae</taxon>
        <taxon>Araneoidea</taxon>
        <taxon>Nephilidae</taxon>
        <taxon>Trichonephila</taxon>
    </lineage>
</organism>
<gene>
    <name evidence="1" type="ORF">TNCT_703331</name>
</gene>
<accession>A0A8X6KVK1</accession>
<name>A0A8X6KVK1_TRICU</name>
<keyword evidence="2" id="KW-1185">Reference proteome</keyword>
<reference evidence="1" key="1">
    <citation type="submission" date="2020-07" db="EMBL/GenBank/DDBJ databases">
        <title>Multicomponent nature underlies the extraordinary mechanical properties of spider dragline silk.</title>
        <authorList>
            <person name="Kono N."/>
            <person name="Nakamura H."/>
            <person name="Mori M."/>
            <person name="Yoshida Y."/>
            <person name="Ohtoshi R."/>
            <person name="Malay A.D."/>
            <person name="Moran D.A.P."/>
            <person name="Tomita M."/>
            <person name="Numata K."/>
            <person name="Arakawa K."/>
        </authorList>
    </citation>
    <scope>NUCLEOTIDE SEQUENCE</scope>
</reference>
<dbReference type="Proteomes" id="UP000887116">
    <property type="component" value="Unassembled WGS sequence"/>
</dbReference>
<sequence length="166" mass="18611">MAHCVHLKRIRACQFSYGKLKHSGNWHDTGGVAIKLSEMVYYDRRRELLKAASSVFQGHFVALSSPPPMLANDMNYGRKAEQSCLKATASVPHHDAQALIHRPAAERPHLHHLQELHHPGATGPPFGQGQHGPRGEWAFDFIIESILFIDYVGEVLNYKAVFPKNV</sequence>
<protein>
    <submittedName>
        <fullName evidence="1">Uncharacterized protein</fullName>
    </submittedName>
</protein>
<dbReference type="EMBL" id="BMAO01032693">
    <property type="protein sequence ID" value="GFQ83973.1"/>
    <property type="molecule type" value="Genomic_DNA"/>
</dbReference>
<dbReference type="OrthoDB" id="6434654at2759"/>
<proteinExistence type="predicted"/>
<comment type="caution">
    <text evidence="1">The sequence shown here is derived from an EMBL/GenBank/DDBJ whole genome shotgun (WGS) entry which is preliminary data.</text>
</comment>
<evidence type="ECO:0000313" key="2">
    <source>
        <dbReference type="Proteomes" id="UP000887116"/>
    </source>
</evidence>